<reference evidence="1" key="1">
    <citation type="journal article" date="2022" name="Syst. Appl. Microbiol.">
        <title>Natronocalculus amylovorans gen. nov., sp. nov., and Natranaeroarchaeum aerophilus sp. nov., dominant culturable amylolytic natronoarchaea from hypersaline soda lakes in southwestern Siberia.</title>
        <authorList>
            <person name="Sorokin D.Y."/>
            <person name="Elcheninov A.G."/>
            <person name="Khizhniak T.V."/>
            <person name="Koenen M."/>
            <person name="Bale N.J."/>
            <person name="Damste J.S.S."/>
            <person name="Kublanov I.V."/>
        </authorList>
    </citation>
    <scope>NUCLEOTIDE SEQUENCE</scope>
    <source>
        <strain evidence="1">AArc-St2</strain>
    </source>
</reference>
<protein>
    <recommendedName>
        <fullName evidence="3">DUF1102 domain-containing protein</fullName>
    </recommendedName>
</protein>
<evidence type="ECO:0008006" key="3">
    <source>
        <dbReference type="Google" id="ProtNLM"/>
    </source>
</evidence>
<dbReference type="RefSeq" id="WP_250582641.1">
    <property type="nucleotide sequence ID" value="NZ_JAKRVX010000001.1"/>
</dbReference>
<proteinExistence type="predicted"/>
<dbReference type="AlphaFoldDB" id="A0AAE3FV76"/>
<evidence type="ECO:0000313" key="2">
    <source>
        <dbReference type="Proteomes" id="UP001203207"/>
    </source>
</evidence>
<keyword evidence="2" id="KW-1185">Reference proteome</keyword>
<accession>A0AAE3FV76</accession>
<name>A0AAE3FV76_9EURY</name>
<evidence type="ECO:0000313" key="1">
    <source>
        <dbReference type="EMBL" id="MCL9815760.1"/>
    </source>
</evidence>
<organism evidence="1 2">
    <name type="scientific">Natronocalculus amylovorans</name>
    <dbReference type="NCBI Taxonomy" id="2917812"/>
    <lineage>
        <taxon>Archaea</taxon>
        <taxon>Methanobacteriati</taxon>
        <taxon>Methanobacteriota</taxon>
        <taxon>Stenosarchaea group</taxon>
        <taxon>Halobacteria</taxon>
        <taxon>Halobacteriales</taxon>
        <taxon>Haloferacaceae</taxon>
        <taxon>Natronocalculus</taxon>
    </lineage>
</organism>
<gene>
    <name evidence="1" type="ORF">AArcSt2_02285</name>
</gene>
<dbReference type="EMBL" id="JAKRVX010000001">
    <property type="protein sequence ID" value="MCL9815760.1"/>
    <property type="molecule type" value="Genomic_DNA"/>
</dbReference>
<dbReference type="PROSITE" id="PS51318">
    <property type="entry name" value="TAT"/>
    <property type="match status" value="1"/>
</dbReference>
<sequence>MTSRRKLLVGFGALVAGTTAATGTGAFSTVQAERSVTVEVAGDKSAYLAFAPNEDYEGDVNEYVSITDDGEGMIELTFDRLNQNAFTQFKDLFKITNNGTQDITLFVNADHNGEILANADAYEGRDMIGGGSLDGPLILRNESEDGIVGGNKHQTESGGVSLGTGETHLITVEFDTRINEFNGEATIQFVAE</sequence>
<comment type="caution">
    <text evidence="1">The sequence shown here is derived from an EMBL/GenBank/DDBJ whole genome shotgun (WGS) entry which is preliminary data.</text>
</comment>
<dbReference type="InterPro" id="IPR006311">
    <property type="entry name" value="TAT_signal"/>
</dbReference>
<dbReference type="Proteomes" id="UP001203207">
    <property type="component" value="Unassembled WGS sequence"/>
</dbReference>
<reference evidence="1" key="2">
    <citation type="submission" date="2022-02" db="EMBL/GenBank/DDBJ databases">
        <authorList>
            <person name="Elcheninov A.G."/>
            <person name="Sorokin D.Y."/>
            <person name="Kublanov I.V."/>
        </authorList>
    </citation>
    <scope>NUCLEOTIDE SEQUENCE</scope>
    <source>
        <strain evidence="1">AArc-St2</strain>
    </source>
</reference>